<keyword evidence="2" id="KW-1185">Reference proteome</keyword>
<dbReference type="AlphaFoldDB" id="A0A4Q1CGR6"/>
<comment type="caution">
    <text evidence="1">The sequence shown here is derived from an EMBL/GenBank/DDBJ whole genome shotgun (WGS) entry which is preliminary data.</text>
</comment>
<dbReference type="Proteomes" id="UP000290204">
    <property type="component" value="Unassembled WGS sequence"/>
</dbReference>
<protein>
    <submittedName>
        <fullName evidence="1">Uncharacterized protein</fullName>
    </submittedName>
</protein>
<reference evidence="1 2" key="1">
    <citation type="submission" date="2019-01" db="EMBL/GenBank/DDBJ databases">
        <title>Lacibacter sp. strain TTM-7.</title>
        <authorList>
            <person name="Chen W.-M."/>
        </authorList>
    </citation>
    <scope>NUCLEOTIDE SEQUENCE [LARGE SCALE GENOMIC DNA]</scope>
    <source>
        <strain evidence="1 2">TTM-7</strain>
    </source>
</reference>
<accession>A0A4Q1CGR6</accession>
<evidence type="ECO:0000313" key="1">
    <source>
        <dbReference type="EMBL" id="RXK58980.1"/>
    </source>
</evidence>
<dbReference type="OrthoDB" id="836926at2"/>
<dbReference type="EMBL" id="SDHW01000005">
    <property type="protein sequence ID" value="RXK58980.1"/>
    <property type="molecule type" value="Genomic_DNA"/>
</dbReference>
<evidence type="ECO:0000313" key="2">
    <source>
        <dbReference type="Proteomes" id="UP000290204"/>
    </source>
</evidence>
<name>A0A4Q1CGR6_9BACT</name>
<organism evidence="1 2">
    <name type="scientific">Lacibacter luteus</name>
    <dbReference type="NCBI Taxonomy" id="2508719"/>
    <lineage>
        <taxon>Bacteria</taxon>
        <taxon>Pseudomonadati</taxon>
        <taxon>Bacteroidota</taxon>
        <taxon>Chitinophagia</taxon>
        <taxon>Chitinophagales</taxon>
        <taxon>Chitinophagaceae</taxon>
        <taxon>Lacibacter</taxon>
    </lineage>
</organism>
<sequence length="173" mass="19824">MFFFRSQANPVTTGLLYPFTENANEIILLKPSLDFDLFTTPFKFRPAIAEMPAQFNTGFNGSFYIGYRMDRLKIQQQTIYNGIKREKYTRSGIGLGLFAGIGSSFMNPKVLNNTIDYEYDAFTIDYGLAALAGFRKFNTGISLGFDFITDKNRNQWIYQHKPWIGIFIGLNLN</sequence>
<gene>
    <name evidence="1" type="ORF">ESA94_16480</name>
</gene>
<proteinExistence type="predicted"/>
<dbReference type="RefSeq" id="WP_129132036.1">
    <property type="nucleotide sequence ID" value="NZ_SDHW01000005.1"/>
</dbReference>